<comment type="similarity">
    <text evidence="1">Belongs to the glycosyl hydrolase 65 family.</text>
</comment>
<evidence type="ECO:0000256" key="3">
    <source>
        <dbReference type="PIRSR" id="PIRSR036289-50"/>
    </source>
</evidence>
<dbReference type="EMBL" id="LT629770">
    <property type="protein sequence ID" value="SDS93511.1"/>
    <property type="molecule type" value="Genomic_DNA"/>
</dbReference>
<organism evidence="9 10">
    <name type="scientific">Microbacterium paraoxydans</name>
    <dbReference type="NCBI Taxonomy" id="199592"/>
    <lineage>
        <taxon>Bacteria</taxon>
        <taxon>Bacillati</taxon>
        <taxon>Actinomycetota</taxon>
        <taxon>Actinomycetes</taxon>
        <taxon>Micrococcales</taxon>
        <taxon>Microbacteriaceae</taxon>
        <taxon>Microbacterium</taxon>
    </lineage>
</organism>
<evidence type="ECO:0000259" key="8">
    <source>
        <dbReference type="Pfam" id="PF03636"/>
    </source>
</evidence>
<dbReference type="Gene3D" id="1.50.10.10">
    <property type="match status" value="1"/>
</dbReference>
<dbReference type="RefSeq" id="WP_083371039.1">
    <property type="nucleotide sequence ID" value="NZ_LT629770.1"/>
</dbReference>
<dbReference type="InterPro" id="IPR037018">
    <property type="entry name" value="GH65_N"/>
</dbReference>
<dbReference type="Pfam" id="PF03636">
    <property type="entry name" value="Glyco_hydro_65N"/>
    <property type="match status" value="1"/>
</dbReference>
<evidence type="ECO:0000256" key="1">
    <source>
        <dbReference type="ARBA" id="ARBA00006768"/>
    </source>
</evidence>
<dbReference type="Proteomes" id="UP000182126">
    <property type="component" value="Chromosome I"/>
</dbReference>
<dbReference type="SUPFAM" id="SSF74650">
    <property type="entry name" value="Galactose mutarotase-like"/>
    <property type="match status" value="1"/>
</dbReference>
<feature type="compositionally biased region" description="Basic and acidic residues" evidence="5">
    <location>
        <begin position="775"/>
        <end position="786"/>
    </location>
</feature>
<dbReference type="InterPro" id="IPR005195">
    <property type="entry name" value="Glyco_hydro_65_M"/>
</dbReference>
<feature type="domain" description="Glycoside hydrolase family 65 N-terminal" evidence="8">
    <location>
        <begin position="16"/>
        <end position="270"/>
    </location>
</feature>
<dbReference type="GO" id="GO:0004553">
    <property type="term" value="F:hydrolase activity, hydrolyzing O-glycosyl compounds"/>
    <property type="evidence" value="ECO:0007669"/>
    <property type="project" value="TreeGrafter"/>
</dbReference>
<dbReference type="AlphaFoldDB" id="A0A1H1WA12"/>
<dbReference type="Pfam" id="PF03632">
    <property type="entry name" value="Glyco_hydro_65m"/>
    <property type="match status" value="1"/>
</dbReference>
<keyword evidence="2" id="KW-0378">Hydrolase</keyword>
<accession>A0A1H1WA12</accession>
<keyword evidence="2" id="KW-0326">Glycosidase</keyword>
<evidence type="ECO:0000259" key="6">
    <source>
        <dbReference type="Pfam" id="PF03632"/>
    </source>
</evidence>
<dbReference type="PANTHER" id="PTHR11051">
    <property type="entry name" value="GLYCOSYL HYDROLASE-RELATED"/>
    <property type="match status" value="1"/>
</dbReference>
<evidence type="ECO:0000256" key="5">
    <source>
        <dbReference type="SAM" id="MobiDB-lite"/>
    </source>
</evidence>
<dbReference type="Pfam" id="PF03633">
    <property type="entry name" value="Glyco_hydro_65C"/>
    <property type="match status" value="1"/>
</dbReference>
<feature type="domain" description="Glycoside hydrolase family 65 central catalytic" evidence="6">
    <location>
        <begin position="327"/>
        <end position="680"/>
    </location>
</feature>
<dbReference type="InterPro" id="IPR008928">
    <property type="entry name" value="6-hairpin_glycosidase_sf"/>
</dbReference>
<gene>
    <name evidence="9" type="ORF">SAMN04489809_3061</name>
</gene>
<dbReference type="InterPro" id="IPR017045">
    <property type="entry name" value="Malt_Pase/Glycosyl_Hdrlase"/>
</dbReference>
<dbReference type="GO" id="GO:0005975">
    <property type="term" value="P:carbohydrate metabolic process"/>
    <property type="evidence" value="ECO:0007669"/>
    <property type="project" value="InterPro"/>
</dbReference>
<proteinExistence type="inferred from homology"/>
<feature type="binding site" evidence="4">
    <location>
        <begin position="592"/>
        <end position="593"/>
    </location>
    <ligand>
        <name>substrate</name>
    </ligand>
</feature>
<dbReference type="InterPro" id="IPR012341">
    <property type="entry name" value="6hp_glycosidase-like_sf"/>
</dbReference>
<feature type="region of interest" description="Disordered" evidence="5">
    <location>
        <begin position="753"/>
        <end position="786"/>
    </location>
</feature>
<dbReference type="SUPFAM" id="SSF48208">
    <property type="entry name" value="Six-hairpin glycosidases"/>
    <property type="match status" value="1"/>
</dbReference>
<dbReference type="GO" id="GO:0030246">
    <property type="term" value="F:carbohydrate binding"/>
    <property type="evidence" value="ECO:0007669"/>
    <property type="project" value="InterPro"/>
</dbReference>
<dbReference type="PANTHER" id="PTHR11051:SF13">
    <property type="entry name" value="GLYCOSYL TRANSFERASE"/>
    <property type="match status" value="1"/>
</dbReference>
<dbReference type="InterPro" id="IPR005196">
    <property type="entry name" value="Glyco_hydro_65_N"/>
</dbReference>
<dbReference type="Gene3D" id="2.70.98.40">
    <property type="entry name" value="Glycoside hydrolase, family 65, N-terminal domain"/>
    <property type="match status" value="1"/>
</dbReference>
<dbReference type="GeneID" id="36298333"/>
<dbReference type="eggNOG" id="COG1554">
    <property type="taxonomic scope" value="Bacteria"/>
</dbReference>
<feature type="domain" description="Glycoside hydrolase family 65 C-terminal" evidence="7">
    <location>
        <begin position="689"/>
        <end position="750"/>
    </location>
</feature>
<dbReference type="GO" id="GO:0016757">
    <property type="term" value="F:glycosyltransferase activity"/>
    <property type="evidence" value="ECO:0007669"/>
    <property type="project" value="UniProtKB-ARBA"/>
</dbReference>
<evidence type="ECO:0000256" key="2">
    <source>
        <dbReference type="ARBA" id="ARBA00023295"/>
    </source>
</evidence>
<evidence type="ECO:0000259" key="7">
    <source>
        <dbReference type="Pfam" id="PF03633"/>
    </source>
</evidence>
<protein>
    <submittedName>
        <fullName evidence="9">Alpha,alpha-trehalose phosphorylase</fullName>
    </submittedName>
</protein>
<reference evidence="9 10" key="1">
    <citation type="submission" date="2016-10" db="EMBL/GenBank/DDBJ databases">
        <authorList>
            <person name="de Groot N.N."/>
        </authorList>
    </citation>
    <scope>NUCLEOTIDE SEQUENCE [LARGE SCALE GENOMIC DNA]</scope>
    <source>
        <strain evidence="9 10">DSM 15019</strain>
    </source>
</reference>
<evidence type="ECO:0000313" key="10">
    <source>
        <dbReference type="Proteomes" id="UP000182126"/>
    </source>
</evidence>
<dbReference type="InterPro" id="IPR011013">
    <property type="entry name" value="Gal_mutarotase_sf_dom"/>
</dbReference>
<dbReference type="Gene3D" id="2.60.420.10">
    <property type="entry name" value="Maltose phosphorylase, domain 3"/>
    <property type="match status" value="1"/>
</dbReference>
<evidence type="ECO:0000313" key="9">
    <source>
        <dbReference type="EMBL" id="SDS93511.1"/>
    </source>
</evidence>
<feature type="active site" description="Proton donor" evidence="3">
    <location>
        <position position="488"/>
    </location>
</feature>
<evidence type="ECO:0000256" key="4">
    <source>
        <dbReference type="PIRSR" id="PIRSR036289-51"/>
    </source>
</evidence>
<dbReference type="InterPro" id="IPR005194">
    <property type="entry name" value="Glyco_hydro_65_C"/>
</dbReference>
<dbReference type="PIRSF" id="PIRSF036289">
    <property type="entry name" value="Glycosyl_hydrolase_malt_phosph"/>
    <property type="match status" value="1"/>
</dbReference>
<feature type="binding site" evidence="4">
    <location>
        <begin position="361"/>
        <end position="362"/>
    </location>
    <ligand>
        <name>substrate</name>
    </ligand>
</feature>
<name>A0A1H1WA12_9MICO</name>
<sequence>MTARFTVEPWAVGIESVDAAHLAQEESVFGLSNGHIGWRGNLDEGDPRGVAGSYLNGVFEEHPMPHAEDGYGYPETGQTVINVPNGQLIRLLVGDEPFDVEHGTVHAHARRLDLREGTLHREVDWESAEGRRVHIATTRLVSLEHRSLAAVRYRVQALDAPLAITVLSEVLANEPLPVTHDDPRVQELLARPLETVAASERGARSTLLHRTRRSGLHVAVSTDHLVQASGQGAPEVTTEVDDDLSRTRIRVDLAPGEELEVVKLVGHEWSASLAPQTLRDRAEEAVEEAARLGWDALVAGQRAVLDRYWECGDVRIDGDARLQQAVRFALFQVFQASARAESRSVPGKGLTGSGYEGHTFWDFEAFVLPVLTSTAPDAALQALRWRHATLDHARERARTLGLRGASFAWRTIDGRESSGYWPASTAAFHINAAVAGAVMHYVRTTGDRDFEREAGTEILVETARLWASLGRWDETGGFHIDGVTGPDEYTAVVDDNVYTNLSARRNLRGAAAAARRHPDVAAHLGADDEEIAEWESAADAMTVLYDKERQVHSQSAGFTAHARWDFDATGPDEYPLHSHFPYFDLYRKQVLKQADLVLALYTSHEEFTWEEKARAFAYYDALTVRDSSLSAAAQAVIAAEVGHLELASAYLAELAALDLDDLHGNTDEGLHIAALAGIWTGVTAGYGGMREGDDGLSFRPQLPDGVTRLAFGVRLHGCILHVDITPAETTYRLSAGEPVTIRHAGEELVLHAGVPSSLPTPDRVEPLTPAPVPPRWREPGRPRAGD</sequence>